<name>A0AAF0WLN7_DAUCS</name>
<dbReference type="Pfam" id="PF14223">
    <property type="entry name" value="Retrotran_gag_2"/>
    <property type="match status" value="1"/>
</dbReference>
<reference evidence="2" key="1">
    <citation type="journal article" date="2016" name="Nat. Genet.">
        <title>A high-quality carrot genome assembly provides new insights into carotenoid accumulation and asterid genome evolution.</title>
        <authorList>
            <person name="Iorizzo M."/>
            <person name="Ellison S."/>
            <person name="Senalik D."/>
            <person name="Zeng P."/>
            <person name="Satapoomin P."/>
            <person name="Huang J."/>
            <person name="Bowman M."/>
            <person name="Iovene M."/>
            <person name="Sanseverino W."/>
            <person name="Cavagnaro P."/>
            <person name="Yildiz M."/>
            <person name="Macko-Podgorni A."/>
            <person name="Moranska E."/>
            <person name="Grzebelus E."/>
            <person name="Grzebelus D."/>
            <person name="Ashrafi H."/>
            <person name="Zheng Z."/>
            <person name="Cheng S."/>
            <person name="Spooner D."/>
            <person name="Van Deynze A."/>
            <person name="Simon P."/>
        </authorList>
    </citation>
    <scope>NUCLEOTIDE SEQUENCE</scope>
    <source>
        <tissue evidence="2">Leaf</tissue>
    </source>
</reference>
<keyword evidence="3" id="KW-1185">Reference proteome</keyword>
<accession>A0AAF0WLN7</accession>
<dbReference type="AlphaFoldDB" id="A0AAF0WLN7"/>
<reference evidence="2" key="2">
    <citation type="submission" date="2022-03" db="EMBL/GenBank/DDBJ databases">
        <title>Draft title - Genomic analysis of global carrot germplasm unveils the trajectory of domestication and the origin of high carotenoid orange carrot.</title>
        <authorList>
            <person name="Iorizzo M."/>
            <person name="Ellison S."/>
            <person name="Senalik D."/>
            <person name="Macko-Podgorni A."/>
            <person name="Grzebelus D."/>
            <person name="Bostan H."/>
            <person name="Rolling W."/>
            <person name="Curaba J."/>
            <person name="Simon P."/>
        </authorList>
    </citation>
    <scope>NUCLEOTIDE SEQUENCE</scope>
    <source>
        <tissue evidence="2">Leaf</tissue>
    </source>
</reference>
<evidence type="ECO:0000313" key="3">
    <source>
        <dbReference type="Proteomes" id="UP000077755"/>
    </source>
</evidence>
<sequence length="221" mass="24855">MNKDGDSSTPSPPTSPLPPSPSFHPALAVTNIKNQVPLTLDIEKVQYSSWTELFKCTADIDDQLWKRLDYIVKQWIYGTISEDLLQTILVPDSTAQECWDRLRDIFQDNKHTRAVYLENKFVNTFLKDFPNISAYCQQLKSLSDQLANVGNKVSDTKLVLRLCAGLTREYNMVAMMIQQSDPLPTFNKARSMLCLEETSRSRQSSDSSAGSVLVAPSVPFA</sequence>
<evidence type="ECO:0008006" key="4">
    <source>
        <dbReference type="Google" id="ProtNLM"/>
    </source>
</evidence>
<gene>
    <name evidence="2" type="ORF">DCAR_0311134</name>
</gene>
<evidence type="ECO:0000256" key="1">
    <source>
        <dbReference type="SAM" id="MobiDB-lite"/>
    </source>
</evidence>
<dbReference type="PANTHER" id="PTHR47481:SF10">
    <property type="entry name" value="COPIA-LIKE POLYPROTEIN_RETROTRANSPOSON"/>
    <property type="match status" value="1"/>
</dbReference>
<evidence type="ECO:0000313" key="2">
    <source>
        <dbReference type="EMBL" id="WOG91879.1"/>
    </source>
</evidence>
<dbReference type="Proteomes" id="UP000077755">
    <property type="component" value="Chromosome 3"/>
</dbReference>
<protein>
    <recommendedName>
        <fullName evidence="4">Retrotransposon gag domain-containing protein</fullName>
    </recommendedName>
</protein>
<feature type="compositionally biased region" description="Pro residues" evidence="1">
    <location>
        <begin position="10"/>
        <end position="22"/>
    </location>
</feature>
<dbReference type="PANTHER" id="PTHR47481">
    <property type="match status" value="1"/>
</dbReference>
<proteinExistence type="predicted"/>
<feature type="region of interest" description="Disordered" evidence="1">
    <location>
        <begin position="1"/>
        <end position="23"/>
    </location>
</feature>
<dbReference type="EMBL" id="CP093345">
    <property type="protein sequence ID" value="WOG91879.1"/>
    <property type="molecule type" value="Genomic_DNA"/>
</dbReference>
<organism evidence="2 3">
    <name type="scientific">Daucus carota subsp. sativus</name>
    <name type="common">Carrot</name>
    <dbReference type="NCBI Taxonomy" id="79200"/>
    <lineage>
        <taxon>Eukaryota</taxon>
        <taxon>Viridiplantae</taxon>
        <taxon>Streptophyta</taxon>
        <taxon>Embryophyta</taxon>
        <taxon>Tracheophyta</taxon>
        <taxon>Spermatophyta</taxon>
        <taxon>Magnoliopsida</taxon>
        <taxon>eudicotyledons</taxon>
        <taxon>Gunneridae</taxon>
        <taxon>Pentapetalae</taxon>
        <taxon>asterids</taxon>
        <taxon>campanulids</taxon>
        <taxon>Apiales</taxon>
        <taxon>Apiaceae</taxon>
        <taxon>Apioideae</taxon>
        <taxon>Scandiceae</taxon>
        <taxon>Daucinae</taxon>
        <taxon>Daucus</taxon>
        <taxon>Daucus sect. Daucus</taxon>
    </lineage>
</organism>